<dbReference type="Proteomes" id="UP000251960">
    <property type="component" value="Chromosome 9"/>
</dbReference>
<dbReference type="SUPFAM" id="SSF55174">
    <property type="entry name" value="Alpha-L RNA-binding motif"/>
    <property type="match status" value="1"/>
</dbReference>
<feature type="domain" description="Small ribosomal subunit protein uS4 N-terminal" evidence="14">
    <location>
        <begin position="367"/>
        <end position="467"/>
    </location>
</feature>
<dbReference type="GO" id="GO:0003735">
    <property type="term" value="F:structural constituent of ribosome"/>
    <property type="evidence" value="ECO:0007669"/>
    <property type="project" value="InterPro"/>
</dbReference>
<dbReference type="ExpressionAtlas" id="A0A3L6D9Q6">
    <property type="expression patterns" value="baseline and differential"/>
</dbReference>
<evidence type="ECO:0000256" key="6">
    <source>
        <dbReference type="ARBA" id="ARBA00022980"/>
    </source>
</evidence>
<comment type="function">
    <text evidence="1">With S5 and S12 plays an important role in translational accuracy.</text>
</comment>
<feature type="region of interest" description="Disordered" evidence="12">
    <location>
        <begin position="520"/>
        <end position="552"/>
    </location>
</feature>
<evidence type="ECO:0000256" key="7">
    <source>
        <dbReference type="ARBA" id="ARBA00023274"/>
    </source>
</evidence>
<evidence type="ECO:0000256" key="9">
    <source>
        <dbReference type="ARBA" id="ARBA00035533"/>
    </source>
</evidence>
<keyword evidence="7" id="KW-0687">Ribonucleoprotein</keyword>
<evidence type="ECO:0000256" key="8">
    <source>
        <dbReference type="ARBA" id="ARBA00025813"/>
    </source>
</evidence>
<comment type="similarity">
    <text evidence="3">Belongs to the universal ribosomal protein uS4 family.</text>
</comment>
<evidence type="ECO:0000313" key="16">
    <source>
        <dbReference type="Proteomes" id="UP000251960"/>
    </source>
</evidence>
<dbReference type="NCBIfam" id="NF003139">
    <property type="entry name" value="PRK04051.1"/>
    <property type="match status" value="1"/>
</dbReference>
<gene>
    <name evidence="15" type="primary">RPS9C_3</name>
    <name evidence="15" type="ORF">Zm00014a_030519</name>
</gene>
<evidence type="ECO:0000256" key="2">
    <source>
        <dbReference type="ARBA" id="ARBA00003866"/>
    </source>
</evidence>
<dbReference type="GO" id="GO:0015935">
    <property type="term" value="C:small ribosomal subunit"/>
    <property type="evidence" value="ECO:0007669"/>
    <property type="project" value="InterPro"/>
</dbReference>
<name>A0A3L6D9Q6_MAIZE</name>
<dbReference type="InterPro" id="IPR022801">
    <property type="entry name" value="Ribosomal_uS4"/>
</dbReference>
<dbReference type="SMART" id="SM01390">
    <property type="entry name" value="Ribosomal_S4"/>
    <property type="match status" value="1"/>
</dbReference>
<evidence type="ECO:0000256" key="11">
    <source>
        <dbReference type="PROSITE-ProRule" id="PRU00182"/>
    </source>
</evidence>
<keyword evidence="5 11" id="KW-0694">RNA-binding</keyword>
<dbReference type="Pfam" id="PF05056">
    <property type="entry name" value="DUF674"/>
    <property type="match status" value="2"/>
</dbReference>
<dbReference type="SMART" id="SM00363">
    <property type="entry name" value="S4"/>
    <property type="match status" value="1"/>
</dbReference>
<dbReference type="PROSITE" id="PS50889">
    <property type="entry name" value="S4"/>
    <property type="match status" value="1"/>
</dbReference>
<keyword evidence="6 15" id="KW-0689">Ribosomal protein</keyword>
<dbReference type="InterPro" id="IPR005710">
    <property type="entry name" value="Ribosomal_uS4_euk/arc"/>
</dbReference>
<keyword evidence="4" id="KW-0699">rRNA-binding</keyword>
<dbReference type="EMBL" id="NCVQ01000010">
    <property type="protein sequence ID" value="PWZ05279.1"/>
    <property type="molecule type" value="Genomic_DNA"/>
</dbReference>
<reference evidence="15 16" key="1">
    <citation type="journal article" date="2018" name="Nat. Genet.">
        <title>Extensive intraspecific gene order and gene structural variations between Mo17 and other maize genomes.</title>
        <authorList>
            <person name="Sun S."/>
            <person name="Zhou Y."/>
            <person name="Chen J."/>
            <person name="Shi J."/>
            <person name="Zhao H."/>
            <person name="Zhao H."/>
            <person name="Song W."/>
            <person name="Zhang M."/>
            <person name="Cui Y."/>
            <person name="Dong X."/>
            <person name="Liu H."/>
            <person name="Ma X."/>
            <person name="Jiao Y."/>
            <person name="Wang B."/>
            <person name="Wei X."/>
            <person name="Stein J.C."/>
            <person name="Glaubitz J.C."/>
            <person name="Lu F."/>
            <person name="Yu G."/>
            <person name="Liang C."/>
            <person name="Fengler K."/>
            <person name="Li B."/>
            <person name="Rafalski A."/>
            <person name="Schnable P.S."/>
            <person name="Ware D.H."/>
            <person name="Buckler E.S."/>
            <person name="Lai J."/>
        </authorList>
    </citation>
    <scope>NUCLEOTIDE SEQUENCE [LARGE SCALE GENOMIC DNA]</scope>
    <source>
        <strain evidence="16">cv. Missouri 17</strain>
        <tissue evidence="15">Seedling</tissue>
    </source>
</reference>
<dbReference type="NCBIfam" id="TIGR01018">
    <property type="entry name" value="uS4_arch"/>
    <property type="match status" value="1"/>
</dbReference>
<evidence type="ECO:0000256" key="4">
    <source>
        <dbReference type="ARBA" id="ARBA00022730"/>
    </source>
</evidence>
<dbReference type="InterPro" id="IPR036986">
    <property type="entry name" value="S4_RNA-bd_sf"/>
</dbReference>
<dbReference type="InterPro" id="IPR007750">
    <property type="entry name" value="DUF674"/>
</dbReference>
<evidence type="ECO:0000259" key="14">
    <source>
        <dbReference type="SMART" id="SM01390"/>
    </source>
</evidence>
<proteinExistence type="inferred from homology"/>
<comment type="subunit">
    <text evidence="8">Part of the 30S ribosomal subunit. Contacts protein S5. The interaction surface between S4 and S5 is involved in control of translational fidelity.</text>
</comment>
<dbReference type="Gene3D" id="3.10.290.10">
    <property type="entry name" value="RNA-binding S4 domain"/>
    <property type="match status" value="1"/>
</dbReference>
<organism evidence="15 16">
    <name type="scientific">Zea mays</name>
    <name type="common">Maize</name>
    <dbReference type="NCBI Taxonomy" id="4577"/>
    <lineage>
        <taxon>Eukaryota</taxon>
        <taxon>Viridiplantae</taxon>
        <taxon>Streptophyta</taxon>
        <taxon>Embryophyta</taxon>
        <taxon>Tracheophyta</taxon>
        <taxon>Spermatophyta</taxon>
        <taxon>Magnoliopsida</taxon>
        <taxon>Liliopsida</taxon>
        <taxon>Poales</taxon>
        <taxon>Poaceae</taxon>
        <taxon>PACMAD clade</taxon>
        <taxon>Panicoideae</taxon>
        <taxon>Andropogonodae</taxon>
        <taxon>Andropogoneae</taxon>
        <taxon>Tripsacinae</taxon>
        <taxon>Zea</taxon>
    </lineage>
</organism>
<dbReference type="FunFam" id="3.10.290.10:FF:000021">
    <property type="entry name" value="40S ribosomal protein S9"/>
    <property type="match status" value="1"/>
</dbReference>
<dbReference type="Pfam" id="PF00163">
    <property type="entry name" value="Ribosomal_S4"/>
    <property type="match status" value="1"/>
</dbReference>
<dbReference type="GO" id="GO:0019843">
    <property type="term" value="F:rRNA binding"/>
    <property type="evidence" value="ECO:0007669"/>
    <property type="project" value="UniProtKB-KW"/>
</dbReference>
<comment type="caution">
    <text evidence="15">The sequence shown here is derived from an EMBL/GenBank/DDBJ whole genome shotgun (WGS) entry which is preliminary data.</text>
</comment>
<dbReference type="InterPro" id="IPR002942">
    <property type="entry name" value="S4_RNA-bd"/>
</dbReference>
<sequence length="552" mass="61785">MLLKPLNAASGHCCRLKINVDGSVPRVVYVCKDTRCSALSDNAFSSFSGTVCKCGKVMESIGQCPKYDGDTETAVATCSEDGVFVKGCLKFIVTDDLQVAPASTSLMMSVFEKFGVLDPAVLEQQVLQFSLEKITCLLKRLLTSKQPLTDHYFEAPVPQDDASLEALVQNLHPKQENEDQEMSGNLKIRVLQTKDNSALLSIHGSVQVFVREECQSLLLDPKLPPFFGCCASKVLQVDELAPRELTIKSCFVCFKSLGFSSCSRCHDIPYKNSLRRYEAFCANMVKSIKLCEANPKQPNGGSEKGEVYVSGKTNFLVTDDLRVLPLSLTSTVKIVSDSKIQTSNLVVKEITLTKSKVMELQRAVLLLSHGKTFKKPRRPYEKERLDAELKLVGEYGLRCKRELWRVQYALSRIRNAARELLTLDEKNPRRIFEGEALLRRMNRYGLLGEGQNKLDYVLALTVENFLQRRLQTIVFKNGMAKSIHHARVLIRQRHIRVGRQLVNIPSFMVRVDSEKHIDFSLTSPLGGGEPGRVKRKNQKKASGGGGDDEEEE</sequence>
<dbReference type="InterPro" id="IPR001912">
    <property type="entry name" value="Ribosomal_uS4_N"/>
</dbReference>
<dbReference type="Pfam" id="PF01479">
    <property type="entry name" value="S4"/>
    <property type="match status" value="1"/>
</dbReference>
<comment type="function">
    <text evidence="2">One of the primary rRNA binding proteins, it binds directly to 16S rRNA where it nucleates assembly of the body of the 30S subunit.</text>
</comment>
<feature type="domain" description="RNA-binding S4" evidence="13">
    <location>
        <begin position="468"/>
        <end position="539"/>
    </location>
</feature>
<accession>A0A3L6D9Q6</accession>
<evidence type="ECO:0000256" key="10">
    <source>
        <dbReference type="ARBA" id="ARBA00064713"/>
    </source>
</evidence>
<evidence type="ECO:0000256" key="3">
    <source>
        <dbReference type="ARBA" id="ARBA00007465"/>
    </source>
</evidence>
<evidence type="ECO:0000259" key="13">
    <source>
        <dbReference type="SMART" id="SM00363"/>
    </source>
</evidence>
<comment type="subunit">
    <text evidence="10">Binds to the translation initiation factors TIF3E1.</text>
</comment>
<dbReference type="PANTHER" id="PTHR11831:SF5">
    <property type="entry name" value="40S RIBOSOMAL PROTEIN S9"/>
    <property type="match status" value="1"/>
</dbReference>
<evidence type="ECO:0000256" key="5">
    <source>
        <dbReference type="ARBA" id="ARBA00022884"/>
    </source>
</evidence>
<dbReference type="GO" id="GO:0006412">
    <property type="term" value="P:translation"/>
    <property type="evidence" value="ECO:0007669"/>
    <property type="project" value="InterPro"/>
</dbReference>
<evidence type="ECO:0000256" key="1">
    <source>
        <dbReference type="ARBA" id="ARBA00003004"/>
    </source>
</evidence>
<protein>
    <recommendedName>
        <fullName evidence="9">30S ribosomal protein S4, chloroplastic</fullName>
    </recommendedName>
</protein>
<evidence type="ECO:0000313" key="15">
    <source>
        <dbReference type="EMBL" id="PWZ05279.1"/>
    </source>
</evidence>
<dbReference type="PANTHER" id="PTHR11831">
    <property type="entry name" value="30S 40S RIBOSOMAL PROTEIN"/>
    <property type="match status" value="1"/>
</dbReference>
<evidence type="ECO:0000256" key="12">
    <source>
        <dbReference type="SAM" id="MobiDB-lite"/>
    </source>
</evidence>
<dbReference type="CDD" id="cd00165">
    <property type="entry name" value="S4"/>
    <property type="match status" value="1"/>
</dbReference>
<dbReference type="AlphaFoldDB" id="A0A3L6D9Q6"/>